<feature type="signal peptide" evidence="2">
    <location>
        <begin position="1"/>
        <end position="19"/>
    </location>
</feature>
<evidence type="ECO:0000256" key="1">
    <source>
        <dbReference type="SAM" id="MobiDB-lite"/>
    </source>
</evidence>
<accession>A0A6P8ZXN7</accession>
<evidence type="ECO:0000313" key="4">
    <source>
        <dbReference type="RefSeq" id="XP_034249596.1"/>
    </source>
</evidence>
<name>A0A6P8ZXN7_THRPL</name>
<dbReference type="AlphaFoldDB" id="A0A6P8ZXN7"/>
<feature type="compositionally biased region" description="Basic and acidic residues" evidence="1">
    <location>
        <begin position="288"/>
        <end position="297"/>
    </location>
</feature>
<dbReference type="PROSITE" id="PS00018">
    <property type="entry name" value="EF_HAND_1"/>
    <property type="match status" value="1"/>
</dbReference>
<dbReference type="GeneID" id="117650342"/>
<organism evidence="4">
    <name type="scientific">Thrips palmi</name>
    <name type="common">Melon thrips</name>
    <dbReference type="NCBI Taxonomy" id="161013"/>
    <lineage>
        <taxon>Eukaryota</taxon>
        <taxon>Metazoa</taxon>
        <taxon>Ecdysozoa</taxon>
        <taxon>Arthropoda</taxon>
        <taxon>Hexapoda</taxon>
        <taxon>Insecta</taxon>
        <taxon>Pterygota</taxon>
        <taxon>Neoptera</taxon>
        <taxon>Paraneoptera</taxon>
        <taxon>Thysanoptera</taxon>
        <taxon>Terebrantia</taxon>
        <taxon>Thripoidea</taxon>
        <taxon>Thripidae</taxon>
        <taxon>Thrips</taxon>
    </lineage>
</organism>
<feature type="compositionally biased region" description="Basic and acidic residues" evidence="1">
    <location>
        <begin position="146"/>
        <end position="155"/>
    </location>
</feature>
<keyword evidence="3" id="KW-1185">Reference proteome</keyword>
<feature type="compositionally biased region" description="Low complexity" evidence="1">
    <location>
        <begin position="278"/>
        <end position="287"/>
    </location>
</feature>
<sequence length="576" mass="63180">MRQLPLALLACAAFAAATAAEGGAEFAVPCNDDGVAHIPDLPEGHRRPYSVRKRSRTGHRDPSAGSSVTDDTPQLPPGQRRFDAVLPDEQGHDVAASTTARGARHRGQRRLSEDDANEVAASPALQRRPVRRPVRPKKVAELNVPEAEHDAKSDAVVDSYEAVRRYPTHLPTEDDLDDDGNLESNDIAGAPTPLHDQVAQEDVPTASTEQRVEADADLPPGYRSKFPKRTFASDAGGSGDVLRVKPRKHANQYQPPPQRNEQGDVHDEAPATPPPQRRQPASRSRPTARSEEAHEDAPEAPFEPIPATRGPQRYRASHRVRQGSDQPQRSQPARRRPDPVRASTGAGASEDVAGAVPSRQPQQEEEHVSVSEQRPLRRRLRPRPVTDAPDDNLIPDDAVPSTPATAPQEAQDLEALQPVQPQRRPLRRRLRPRPVPVEDAQDVSEVPRRTPPPQRRRRPQAPARTVSEESLSVQSSPDQQRPRGHGRRLSPAPPTQNLPQVEVEHDGTAQDIKTEPTLVRTAVKKVPAGSHGGEPSPALIQKIVKNTLRRLQPQIAEHEGDVGVDILVKIIEVEDR</sequence>
<dbReference type="KEGG" id="tpal:117650342"/>
<evidence type="ECO:0000313" key="3">
    <source>
        <dbReference type="Proteomes" id="UP000515158"/>
    </source>
</evidence>
<evidence type="ECO:0000256" key="2">
    <source>
        <dbReference type="SAM" id="SignalP"/>
    </source>
</evidence>
<feature type="compositionally biased region" description="Basic and acidic residues" evidence="1">
    <location>
        <begin position="502"/>
        <end position="513"/>
    </location>
</feature>
<proteinExistence type="predicted"/>
<dbReference type="Proteomes" id="UP000515158">
    <property type="component" value="Unplaced"/>
</dbReference>
<protein>
    <submittedName>
        <fullName evidence="4">Serine/arginine repetitive matrix protein 1-like</fullName>
    </submittedName>
</protein>
<feature type="compositionally biased region" description="Basic residues" evidence="1">
    <location>
        <begin position="128"/>
        <end position="137"/>
    </location>
</feature>
<keyword evidence="2" id="KW-0732">Signal</keyword>
<gene>
    <name evidence="4" type="primary">LOC117650342</name>
</gene>
<reference evidence="4" key="1">
    <citation type="submission" date="2025-08" db="UniProtKB">
        <authorList>
            <consortium name="RefSeq"/>
        </authorList>
    </citation>
    <scope>IDENTIFICATION</scope>
    <source>
        <tissue evidence="4">Total insect</tissue>
    </source>
</reference>
<feature type="compositionally biased region" description="Polar residues" evidence="1">
    <location>
        <begin position="468"/>
        <end position="479"/>
    </location>
</feature>
<dbReference type="OrthoDB" id="8196187at2759"/>
<feature type="region of interest" description="Disordered" evidence="1">
    <location>
        <begin position="94"/>
        <end position="513"/>
    </location>
</feature>
<feature type="chain" id="PRO_5027640664" evidence="2">
    <location>
        <begin position="20"/>
        <end position="576"/>
    </location>
</feature>
<feature type="compositionally biased region" description="Basic residues" evidence="1">
    <location>
        <begin position="47"/>
        <end position="57"/>
    </location>
</feature>
<dbReference type="RefSeq" id="XP_034249596.1">
    <property type="nucleotide sequence ID" value="XM_034393705.1"/>
</dbReference>
<dbReference type="InParanoid" id="A0A6P8ZXN7"/>
<feature type="region of interest" description="Disordered" evidence="1">
    <location>
        <begin position="38"/>
        <end position="81"/>
    </location>
</feature>
<dbReference type="InterPro" id="IPR018247">
    <property type="entry name" value="EF_Hand_1_Ca_BS"/>
</dbReference>